<dbReference type="eggNOG" id="COG2879">
    <property type="taxonomic scope" value="Bacteria"/>
</dbReference>
<keyword evidence="2" id="KW-1185">Reference proteome</keyword>
<proteinExistence type="predicted"/>
<dbReference type="Pfam" id="PF04328">
    <property type="entry name" value="Sel_put"/>
    <property type="match status" value="1"/>
</dbReference>
<evidence type="ECO:0000313" key="1">
    <source>
        <dbReference type="EMBL" id="CAD86321.1"/>
    </source>
</evidence>
<dbReference type="EMBL" id="AL954747">
    <property type="protein sequence ID" value="CAD86321.1"/>
    <property type="molecule type" value="Genomic_DNA"/>
</dbReference>
<dbReference type="AlphaFoldDB" id="Q82SD1"/>
<dbReference type="KEGG" id="neu:NE2409"/>
<evidence type="ECO:0000313" key="2">
    <source>
        <dbReference type="Proteomes" id="UP000001416"/>
    </source>
</evidence>
<dbReference type="PANTHER" id="PTHR38453:SF1">
    <property type="entry name" value="CYTOPLASMIC PROTEIN"/>
    <property type="match status" value="1"/>
</dbReference>
<dbReference type="RefSeq" id="WP_011112882.1">
    <property type="nucleotide sequence ID" value="NC_004757.1"/>
</dbReference>
<name>Q82SD1_NITEU</name>
<reference evidence="1 2" key="1">
    <citation type="journal article" date="2003" name="J. Bacteriol.">
        <title>Complete genome sequence of the ammonia-oxidizing bacterium and obligate chemolithoautotroph Nitrosomonas europaea.</title>
        <authorList>
            <person name="Chain P."/>
            <person name="Lamerdin J."/>
            <person name="Larimer F."/>
            <person name="Regala W."/>
            <person name="Land M."/>
            <person name="Hauser L."/>
            <person name="Hooper A."/>
            <person name="Klotz M."/>
            <person name="Norton J."/>
            <person name="Sayavedra-Soto L."/>
            <person name="Arciero D."/>
            <person name="Hommes N."/>
            <person name="Whittaker M."/>
            <person name="Arp D."/>
        </authorList>
    </citation>
    <scope>NUCLEOTIDE SEQUENCE [LARGE SCALE GENOMIC DNA]</scope>
    <source>
        <strain evidence="2">ATCC 19718 / CIP 103999 / KCTC 2705 / NBRC 14298</strain>
    </source>
</reference>
<evidence type="ECO:0008006" key="3">
    <source>
        <dbReference type="Google" id="ProtNLM"/>
    </source>
</evidence>
<protein>
    <recommendedName>
        <fullName evidence="3">YbdD/YjiX family protein</fullName>
    </recommendedName>
</protein>
<dbReference type="PANTHER" id="PTHR38453">
    <property type="entry name" value="CYTOPLASMIC PROTEIN-RELATED"/>
    <property type="match status" value="1"/>
</dbReference>
<dbReference type="GeneID" id="87105740"/>
<accession>Q82SD1</accession>
<sequence length="67" mass="8146">MINNQIKHVWQRFAQSFRLMVGVPEYRVYVEHMRSAHPEQAIMSQEEFFRERLEARYGSKGRLNRCC</sequence>
<dbReference type="OrthoDB" id="9814284at2"/>
<dbReference type="Proteomes" id="UP000001416">
    <property type="component" value="Chromosome"/>
</dbReference>
<dbReference type="PhylomeDB" id="Q82SD1"/>
<dbReference type="HOGENOM" id="CLU_171734_1_0_4"/>
<dbReference type="InterPro" id="IPR007423">
    <property type="entry name" value="Sel_put"/>
</dbReference>
<gene>
    <name evidence="1" type="ordered locus">NE2409</name>
</gene>
<organism evidence="1 2">
    <name type="scientific">Nitrosomonas europaea (strain ATCC 19718 / CIP 103999 / KCTC 2705 / NBRC 14298)</name>
    <dbReference type="NCBI Taxonomy" id="228410"/>
    <lineage>
        <taxon>Bacteria</taxon>
        <taxon>Pseudomonadati</taxon>
        <taxon>Pseudomonadota</taxon>
        <taxon>Betaproteobacteria</taxon>
        <taxon>Nitrosomonadales</taxon>
        <taxon>Nitrosomonadaceae</taxon>
        <taxon>Nitrosomonas</taxon>
    </lineage>
</organism>